<proteinExistence type="predicted"/>
<sequence>MCNPRLIPCLLRNWIREKPIQQKNEVTLQFSFLVLRLYIEFISQLKDLIEELRMYQQDSLIIILNRKQIVAGLILDNQILIFVILQDKIQQL</sequence>
<accession>A0A8S1RR03</accession>
<keyword evidence="2" id="KW-1185">Reference proteome</keyword>
<comment type="caution">
    <text evidence="1">The sequence shown here is derived from an EMBL/GenBank/DDBJ whole genome shotgun (WGS) entry which is preliminary data.</text>
</comment>
<name>A0A8S1RR03_9CILI</name>
<evidence type="ECO:0000313" key="2">
    <source>
        <dbReference type="Proteomes" id="UP000692954"/>
    </source>
</evidence>
<reference evidence="1" key="1">
    <citation type="submission" date="2021-01" db="EMBL/GenBank/DDBJ databases">
        <authorList>
            <consortium name="Genoscope - CEA"/>
            <person name="William W."/>
        </authorList>
    </citation>
    <scope>NUCLEOTIDE SEQUENCE</scope>
</reference>
<gene>
    <name evidence="1" type="ORF">PSON_ATCC_30995.1.T2720003</name>
</gene>
<protein>
    <submittedName>
        <fullName evidence="1">Uncharacterized protein</fullName>
    </submittedName>
</protein>
<dbReference type="AlphaFoldDB" id="A0A8S1RR03"/>
<dbReference type="EMBL" id="CAJJDN010000272">
    <property type="protein sequence ID" value="CAD8130256.1"/>
    <property type="molecule type" value="Genomic_DNA"/>
</dbReference>
<organism evidence="1 2">
    <name type="scientific">Paramecium sonneborni</name>
    <dbReference type="NCBI Taxonomy" id="65129"/>
    <lineage>
        <taxon>Eukaryota</taxon>
        <taxon>Sar</taxon>
        <taxon>Alveolata</taxon>
        <taxon>Ciliophora</taxon>
        <taxon>Intramacronucleata</taxon>
        <taxon>Oligohymenophorea</taxon>
        <taxon>Peniculida</taxon>
        <taxon>Parameciidae</taxon>
        <taxon>Paramecium</taxon>
    </lineage>
</organism>
<evidence type="ECO:0000313" key="1">
    <source>
        <dbReference type="EMBL" id="CAD8130256.1"/>
    </source>
</evidence>
<dbReference type="Proteomes" id="UP000692954">
    <property type="component" value="Unassembled WGS sequence"/>
</dbReference>